<evidence type="ECO:0000256" key="1">
    <source>
        <dbReference type="SAM" id="MobiDB-lite"/>
    </source>
</evidence>
<feature type="region of interest" description="Disordered" evidence="1">
    <location>
        <begin position="233"/>
        <end position="278"/>
    </location>
</feature>
<dbReference type="PANTHER" id="PTHR47315:SF3">
    <property type="entry name" value="FIBROUS SHEATH-INTERACTING PROTEIN 2-LIKE"/>
    <property type="match status" value="1"/>
</dbReference>
<evidence type="ECO:0000313" key="2">
    <source>
        <dbReference type="EMBL" id="KAJ8354770.1"/>
    </source>
</evidence>
<comment type="caution">
    <text evidence="2">The sequence shown here is derived from an EMBL/GenBank/DDBJ whole genome shotgun (WGS) entry which is preliminary data.</text>
</comment>
<protein>
    <submittedName>
        <fullName evidence="2">Uncharacterized protein</fullName>
    </submittedName>
</protein>
<dbReference type="Proteomes" id="UP001152622">
    <property type="component" value="Chromosome 7"/>
</dbReference>
<dbReference type="EMBL" id="JAINUF010000007">
    <property type="protein sequence ID" value="KAJ8354770.1"/>
    <property type="molecule type" value="Genomic_DNA"/>
</dbReference>
<organism evidence="2 3">
    <name type="scientific">Synaphobranchus kaupii</name>
    <name type="common">Kaup's arrowtooth eel</name>
    <dbReference type="NCBI Taxonomy" id="118154"/>
    <lineage>
        <taxon>Eukaryota</taxon>
        <taxon>Metazoa</taxon>
        <taxon>Chordata</taxon>
        <taxon>Craniata</taxon>
        <taxon>Vertebrata</taxon>
        <taxon>Euteleostomi</taxon>
        <taxon>Actinopterygii</taxon>
        <taxon>Neopterygii</taxon>
        <taxon>Teleostei</taxon>
        <taxon>Anguilliformes</taxon>
        <taxon>Synaphobranchidae</taxon>
        <taxon>Synaphobranchus</taxon>
    </lineage>
</organism>
<proteinExistence type="predicted"/>
<dbReference type="InterPro" id="IPR038891">
    <property type="entry name" value="FSIP2"/>
</dbReference>
<name>A0A9Q1FBD4_SYNKA</name>
<gene>
    <name evidence="2" type="ORF">SKAU_G00223370</name>
</gene>
<evidence type="ECO:0000313" key="3">
    <source>
        <dbReference type="Proteomes" id="UP001152622"/>
    </source>
</evidence>
<reference evidence="2" key="1">
    <citation type="journal article" date="2023" name="Science">
        <title>Genome structures resolve the early diversification of teleost fishes.</title>
        <authorList>
            <person name="Parey E."/>
            <person name="Louis A."/>
            <person name="Montfort J."/>
            <person name="Bouchez O."/>
            <person name="Roques C."/>
            <person name="Iampietro C."/>
            <person name="Lluch J."/>
            <person name="Castinel A."/>
            <person name="Donnadieu C."/>
            <person name="Desvignes T."/>
            <person name="Floi Bucao C."/>
            <person name="Jouanno E."/>
            <person name="Wen M."/>
            <person name="Mejri S."/>
            <person name="Dirks R."/>
            <person name="Jansen H."/>
            <person name="Henkel C."/>
            <person name="Chen W.J."/>
            <person name="Zahm M."/>
            <person name="Cabau C."/>
            <person name="Klopp C."/>
            <person name="Thompson A.W."/>
            <person name="Robinson-Rechavi M."/>
            <person name="Braasch I."/>
            <person name="Lecointre G."/>
            <person name="Bobe J."/>
            <person name="Postlethwait J.H."/>
            <person name="Berthelot C."/>
            <person name="Roest Crollius H."/>
            <person name="Guiguen Y."/>
        </authorList>
    </citation>
    <scope>NUCLEOTIDE SEQUENCE</scope>
    <source>
        <strain evidence="2">WJC10195</strain>
    </source>
</reference>
<dbReference type="OrthoDB" id="8197715at2759"/>
<accession>A0A9Q1FBD4</accession>
<dbReference type="PANTHER" id="PTHR47315">
    <property type="entry name" value="FIBROUS SHEATH INTERACTING PROTEIN 2"/>
    <property type="match status" value="1"/>
</dbReference>
<keyword evidence="3" id="KW-1185">Reference proteome</keyword>
<sequence length="278" mass="33467">MSQNRSKANVFRAKLGESLYTLANEFLLTDPNMHVMQPSYNRLHDPHTRKYFHRKDLWNRLQKENFITEDNEVKCTLKEYRLHQMYLENLKRSSDRTMNEIQRDQLRKFLMCQEEGRIPSDVTLTEMREILLEEEVHGLRQQLQANSDWGGMIKRLPEREQEYCKEMNLLNWKAGERARLKRIEKEVRREWNRERYLKEAQDKREQKKIATLVRKCANQNKRLLENIKTSEDLATEERAKRKSSQQNSLTKGELPPTDITQMVAKPRKQRWGYRSGND</sequence>
<dbReference type="AlphaFoldDB" id="A0A9Q1FBD4"/>